<reference evidence="2 3" key="1">
    <citation type="journal article" date="2021" name="Nat. Plants">
        <title>The Taxus genome provides insights into paclitaxel biosynthesis.</title>
        <authorList>
            <person name="Xiong X."/>
            <person name="Gou J."/>
            <person name="Liao Q."/>
            <person name="Li Y."/>
            <person name="Zhou Q."/>
            <person name="Bi G."/>
            <person name="Li C."/>
            <person name="Du R."/>
            <person name="Wang X."/>
            <person name="Sun T."/>
            <person name="Guo L."/>
            <person name="Liang H."/>
            <person name="Lu P."/>
            <person name="Wu Y."/>
            <person name="Zhang Z."/>
            <person name="Ro D.K."/>
            <person name="Shang Y."/>
            <person name="Huang S."/>
            <person name="Yan J."/>
        </authorList>
    </citation>
    <scope>NUCLEOTIDE SEQUENCE [LARGE SCALE GENOMIC DNA]</scope>
    <source>
        <strain evidence="2">Ta-2019</strain>
    </source>
</reference>
<proteinExistence type="predicted"/>
<keyword evidence="3" id="KW-1185">Reference proteome</keyword>
<feature type="non-terminal residue" evidence="2">
    <location>
        <position position="1"/>
    </location>
</feature>
<feature type="region of interest" description="Disordered" evidence="1">
    <location>
        <begin position="19"/>
        <end position="39"/>
    </location>
</feature>
<protein>
    <submittedName>
        <fullName evidence="2">Uncharacterized protein</fullName>
    </submittedName>
</protein>
<evidence type="ECO:0000256" key="1">
    <source>
        <dbReference type="SAM" id="MobiDB-lite"/>
    </source>
</evidence>
<gene>
    <name evidence="2" type="ORF">KI387_021517</name>
</gene>
<evidence type="ECO:0000313" key="3">
    <source>
        <dbReference type="Proteomes" id="UP000824469"/>
    </source>
</evidence>
<feature type="non-terminal residue" evidence="2">
    <location>
        <position position="51"/>
    </location>
</feature>
<accession>A0AA38GD55</accession>
<sequence length="51" mass="5646">RGEKQGDTSYTTPSKIVEVLDSTPPPEQGKIPSEDEVGQHLVPPFFDYLSE</sequence>
<dbReference type="Proteomes" id="UP000824469">
    <property type="component" value="Unassembled WGS sequence"/>
</dbReference>
<dbReference type="AlphaFoldDB" id="A0AA38GD55"/>
<organism evidence="2 3">
    <name type="scientific">Taxus chinensis</name>
    <name type="common">Chinese yew</name>
    <name type="synonym">Taxus wallichiana var. chinensis</name>
    <dbReference type="NCBI Taxonomy" id="29808"/>
    <lineage>
        <taxon>Eukaryota</taxon>
        <taxon>Viridiplantae</taxon>
        <taxon>Streptophyta</taxon>
        <taxon>Embryophyta</taxon>
        <taxon>Tracheophyta</taxon>
        <taxon>Spermatophyta</taxon>
        <taxon>Pinopsida</taxon>
        <taxon>Pinidae</taxon>
        <taxon>Conifers II</taxon>
        <taxon>Cupressales</taxon>
        <taxon>Taxaceae</taxon>
        <taxon>Taxus</taxon>
    </lineage>
</organism>
<dbReference type="EMBL" id="JAHRHJ020000004">
    <property type="protein sequence ID" value="KAH9319748.1"/>
    <property type="molecule type" value="Genomic_DNA"/>
</dbReference>
<name>A0AA38GD55_TAXCH</name>
<comment type="caution">
    <text evidence="2">The sequence shown here is derived from an EMBL/GenBank/DDBJ whole genome shotgun (WGS) entry which is preliminary data.</text>
</comment>
<evidence type="ECO:0000313" key="2">
    <source>
        <dbReference type="EMBL" id="KAH9319748.1"/>
    </source>
</evidence>